<feature type="binding site" evidence="3">
    <location>
        <position position="186"/>
    </location>
    <ligand>
        <name>Mn(2+)</name>
        <dbReference type="ChEBI" id="CHEBI:29035"/>
        <label>2</label>
    </ligand>
</feature>
<dbReference type="NCBIfam" id="TIGR01891">
    <property type="entry name" value="amidohydrolases"/>
    <property type="match status" value="1"/>
</dbReference>
<dbReference type="AlphaFoldDB" id="A0A0C5G0K2"/>
<dbReference type="KEGG" id="scw:TU94_20425"/>
<feature type="binding site" evidence="3">
    <location>
        <position position="385"/>
    </location>
    <ligand>
        <name>Mn(2+)</name>
        <dbReference type="ChEBI" id="CHEBI:29035"/>
        <label>2</label>
    </ligand>
</feature>
<feature type="binding site" evidence="3">
    <location>
        <position position="125"/>
    </location>
    <ligand>
        <name>Mn(2+)</name>
        <dbReference type="ChEBI" id="CHEBI:29035"/>
        <label>2</label>
    </ligand>
</feature>
<gene>
    <name evidence="5" type="ORF">TU94_20425</name>
</gene>
<dbReference type="PANTHER" id="PTHR11014:SF63">
    <property type="entry name" value="METALLOPEPTIDASE, PUTATIVE (AFU_ORTHOLOGUE AFUA_6G09600)-RELATED"/>
    <property type="match status" value="1"/>
</dbReference>
<dbReference type="Proteomes" id="UP000032234">
    <property type="component" value="Chromosome"/>
</dbReference>
<comment type="similarity">
    <text evidence="1">Belongs to the peptidase M20 family.</text>
</comment>
<comment type="cofactor">
    <cofactor evidence="3">
        <name>Mn(2+)</name>
        <dbReference type="ChEBI" id="CHEBI:29035"/>
    </cofactor>
    <text evidence="3">The Mn(2+) ion enhances activity.</text>
</comment>
<dbReference type="OrthoDB" id="9777385at2"/>
<dbReference type="Pfam" id="PF07687">
    <property type="entry name" value="M20_dimer"/>
    <property type="match status" value="1"/>
</dbReference>
<dbReference type="HOGENOM" id="CLU_023257_0_1_11"/>
<dbReference type="SUPFAM" id="SSF55031">
    <property type="entry name" value="Bacterial exopeptidase dimerisation domain"/>
    <property type="match status" value="1"/>
</dbReference>
<reference evidence="5 6" key="1">
    <citation type="submission" date="2015-02" db="EMBL/GenBank/DDBJ databases">
        <title>Genome sequence of thermotolerant Streptomyces cyaneogriseus subsp. Noncyanogenus NMWT1, the producer of nematocidal antibiotics nemadectin.</title>
        <authorList>
            <person name="Wang H."/>
            <person name="Li C."/>
            <person name="Xiang W."/>
            <person name="Wang X."/>
        </authorList>
    </citation>
    <scope>NUCLEOTIDE SEQUENCE [LARGE SCALE GENOMIC DNA]</scope>
    <source>
        <strain evidence="5 6">NMWT 1</strain>
    </source>
</reference>
<evidence type="ECO:0000256" key="3">
    <source>
        <dbReference type="PIRSR" id="PIRSR005962-1"/>
    </source>
</evidence>
<dbReference type="PANTHER" id="PTHR11014">
    <property type="entry name" value="PEPTIDASE M20 FAMILY MEMBER"/>
    <property type="match status" value="1"/>
</dbReference>
<protein>
    <submittedName>
        <fullName evidence="5">N-acyl-L-amino acid amidohydrolase</fullName>
    </submittedName>
</protein>
<dbReference type="GO" id="GO:0046872">
    <property type="term" value="F:metal ion binding"/>
    <property type="evidence" value="ECO:0007669"/>
    <property type="project" value="UniProtKB-KW"/>
</dbReference>
<name>A0A0C5G0K2_9ACTN</name>
<dbReference type="RefSeq" id="WP_044383369.1">
    <property type="nucleotide sequence ID" value="NZ_CP010849.1"/>
</dbReference>
<dbReference type="SUPFAM" id="SSF53187">
    <property type="entry name" value="Zn-dependent exopeptidases"/>
    <property type="match status" value="1"/>
</dbReference>
<proteinExistence type="inferred from homology"/>
<dbReference type="PATRIC" id="fig|477245.3.peg.4305"/>
<evidence type="ECO:0000256" key="2">
    <source>
        <dbReference type="ARBA" id="ARBA00022801"/>
    </source>
</evidence>
<dbReference type="InterPro" id="IPR017439">
    <property type="entry name" value="Amidohydrolase"/>
</dbReference>
<feature type="binding site" evidence="3">
    <location>
        <position position="123"/>
    </location>
    <ligand>
        <name>Mn(2+)</name>
        <dbReference type="ChEBI" id="CHEBI:29035"/>
        <label>2</label>
    </ligand>
</feature>
<accession>A0A0C5G0K2</accession>
<dbReference type="Gene3D" id="3.30.70.360">
    <property type="match status" value="1"/>
</dbReference>
<dbReference type="PIRSF" id="PIRSF005962">
    <property type="entry name" value="Pept_M20D_amidohydro"/>
    <property type="match status" value="1"/>
</dbReference>
<organism evidence="5 6">
    <name type="scientific">Streptomyces cyaneogriseus subsp. noncyanogenus</name>
    <dbReference type="NCBI Taxonomy" id="477245"/>
    <lineage>
        <taxon>Bacteria</taxon>
        <taxon>Bacillati</taxon>
        <taxon>Actinomycetota</taxon>
        <taxon>Actinomycetes</taxon>
        <taxon>Kitasatosporales</taxon>
        <taxon>Streptomycetaceae</taxon>
        <taxon>Streptomyces</taxon>
    </lineage>
</organism>
<keyword evidence="6" id="KW-1185">Reference proteome</keyword>
<keyword evidence="3" id="KW-0479">Metal-binding</keyword>
<evidence type="ECO:0000313" key="6">
    <source>
        <dbReference type="Proteomes" id="UP000032234"/>
    </source>
</evidence>
<dbReference type="FunFam" id="3.30.70.360:FF:000014">
    <property type="entry name" value="N-acyl-L-amino acid amidohydrolase"/>
    <property type="match status" value="1"/>
</dbReference>
<sequence length="413" mass="43685">MSPESEVDLPGEALLPGALPEALRAELVAFRRDLHMHPELGNQEFRTTAAIKERLEKAGLAPRVLPAGTGLICDIGVGGGEGPGGAGGPGILALRADIDALPIPDTKSDCPYRSTVPDRAHACGHDVHTTVVLGAGLVLAELHRQGLLHRPVRMIFQPAEEVLPGGAAEAIEAGALEGVRRILAVHCDPRVDAGRIGLREGPITSACDRLEIALDGPGGHTARPHLTTDLVTAAARVVADVPALVSRRIDSRSGLAVTWGRIESGHAPNVIPQHAELAGTVRCLDLDAWRQAPDIVVAAIDEIANLYRAKSEITYVRGVPPVVNHPDATELLREAMTARRGVESIEGTEQSLGGEDFSWYLERVPGAMARLGVRPPGERTVRDLHQGDFDVDEHAITVGVELFTAAALLDALG</sequence>
<dbReference type="STRING" id="477245.TU94_20425"/>
<feature type="domain" description="Peptidase M20 dimerisation" evidence="4">
    <location>
        <begin position="212"/>
        <end position="303"/>
    </location>
</feature>
<dbReference type="GO" id="GO:0016787">
    <property type="term" value="F:hydrolase activity"/>
    <property type="evidence" value="ECO:0007669"/>
    <property type="project" value="UniProtKB-KW"/>
</dbReference>
<evidence type="ECO:0000259" key="4">
    <source>
        <dbReference type="Pfam" id="PF07687"/>
    </source>
</evidence>
<dbReference type="InterPro" id="IPR036264">
    <property type="entry name" value="Bact_exopeptidase_dim_dom"/>
</dbReference>
<dbReference type="Pfam" id="PF01546">
    <property type="entry name" value="Peptidase_M20"/>
    <property type="match status" value="1"/>
</dbReference>
<evidence type="ECO:0000313" key="5">
    <source>
        <dbReference type="EMBL" id="AJP03493.1"/>
    </source>
</evidence>
<dbReference type="InterPro" id="IPR002933">
    <property type="entry name" value="Peptidase_M20"/>
</dbReference>
<evidence type="ECO:0000256" key="1">
    <source>
        <dbReference type="ARBA" id="ARBA00006153"/>
    </source>
</evidence>
<dbReference type="InterPro" id="IPR011650">
    <property type="entry name" value="Peptidase_M20_dimer"/>
</dbReference>
<keyword evidence="3" id="KW-0464">Manganese</keyword>
<feature type="binding site" evidence="3">
    <location>
        <position position="161"/>
    </location>
    <ligand>
        <name>Mn(2+)</name>
        <dbReference type="ChEBI" id="CHEBI:29035"/>
        <label>2</label>
    </ligand>
</feature>
<keyword evidence="2 5" id="KW-0378">Hydrolase</keyword>
<dbReference type="EMBL" id="CP010849">
    <property type="protein sequence ID" value="AJP03493.1"/>
    <property type="molecule type" value="Genomic_DNA"/>
</dbReference>
<dbReference type="Gene3D" id="3.40.630.10">
    <property type="entry name" value="Zn peptidases"/>
    <property type="match status" value="1"/>
</dbReference>